<dbReference type="FunFam" id="3.40.50.2300:FF:000018">
    <property type="entry name" value="DNA-binding transcriptional regulator NtrC"/>
    <property type="match status" value="1"/>
</dbReference>
<protein>
    <recommendedName>
        <fullName evidence="11">LuxR family transcriptional regulator</fullName>
    </recommendedName>
</protein>
<dbReference type="AlphaFoldDB" id="A0A107E8P1"/>
<keyword evidence="3" id="KW-0805">Transcription regulation</keyword>
<dbReference type="RefSeq" id="WP_060324655.1">
    <property type="nucleotide sequence ID" value="NZ_JAXKSK010000002.1"/>
</dbReference>
<keyword evidence="4" id="KW-0238">DNA-binding</keyword>
<dbReference type="GO" id="GO:0003677">
    <property type="term" value="F:DNA binding"/>
    <property type="evidence" value="ECO:0007669"/>
    <property type="project" value="UniProtKB-KW"/>
</dbReference>
<evidence type="ECO:0008006" key="11">
    <source>
        <dbReference type="Google" id="ProtNLM"/>
    </source>
</evidence>
<dbReference type="OrthoDB" id="9802186at2"/>
<feature type="domain" description="Response regulatory" evidence="8">
    <location>
        <begin position="21"/>
        <end position="135"/>
    </location>
</feature>
<dbReference type="InterPro" id="IPR000792">
    <property type="entry name" value="Tscrpt_reg_LuxR_C"/>
</dbReference>
<gene>
    <name evidence="9" type="ORF">WL73_13780</name>
</gene>
<dbReference type="PANTHER" id="PTHR44688:SF16">
    <property type="entry name" value="DNA-BINDING TRANSCRIPTIONAL ACTIVATOR DEVR_DOSR"/>
    <property type="match status" value="1"/>
</dbReference>
<comment type="caution">
    <text evidence="9">The sequence shown here is derived from an EMBL/GenBank/DDBJ whole genome shotgun (WGS) entry which is preliminary data.</text>
</comment>
<dbReference type="InterPro" id="IPR011006">
    <property type="entry name" value="CheY-like_superfamily"/>
</dbReference>
<evidence type="ECO:0000313" key="10">
    <source>
        <dbReference type="Proteomes" id="UP000062998"/>
    </source>
</evidence>
<sequence length="224" mass="24412">MASTPDTTSIGNPGTADPARIVYVVDDDETLRRSLSALLRSAGFRAETFASSRAFLAFERPDVPSCLILDVRLADESGLAVQEETARAGLNVPILFMTGYGDVATTVKAMKGGALDFLTKPFDDEAMLDAVRRALARDSERLARERVLEPVRRAYASLTPREREVMSHVIAGQMNKQIASTLGLQEITVKVHRAQVMKKMQARTLPDLVRKAEALGVSPAGVRE</sequence>
<evidence type="ECO:0000259" key="8">
    <source>
        <dbReference type="PROSITE" id="PS50110"/>
    </source>
</evidence>
<dbReference type="EMBL" id="LPIX01000048">
    <property type="protein sequence ID" value="KWE04495.1"/>
    <property type="molecule type" value="Genomic_DNA"/>
</dbReference>
<accession>A0A107E8P1</accession>
<dbReference type="InterPro" id="IPR036388">
    <property type="entry name" value="WH-like_DNA-bd_sf"/>
</dbReference>
<evidence type="ECO:0000256" key="6">
    <source>
        <dbReference type="PROSITE-ProRule" id="PRU00169"/>
    </source>
</evidence>
<feature type="domain" description="HTH luxR-type" evidence="7">
    <location>
        <begin position="151"/>
        <end position="216"/>
    </location>
</feature>
<dbReference type="Gene3D" id="3.40.50.2300">
    <property type="match status" value="1"/>
</dbReference>
<evidence type="ECO:0000256" key="1">
    <source>
        <dbReference type="ARBA" id="ARBA00022553"/>
    </source>
</evidence>
<dbReference type="SUPFAM" id="SSF52172">
    <property type="entry name" value="CheY-like"/>
    <property type="match status" value="1"/>
</dbReference>
<dbReference type="PRINTS" id="PR00038">
    <property type="entry name" value="HTHLUXR"/>
</dbReference>
<dbReference type="Gene3D" id="1.10.10.10">
    <property type="entry name" value="Winged helix-like DNA-binding domain superfamily/Winged helix DNA-binding domain"/>
    <property type="match status" value="1"/>
</dbReference>
<dbReference type="Pfam" id="PF00072">
    <property type="entry name" value="Response_reg"/>
    <property type="match status" value="1"/>
</dbReference>
<dbReference type="SMART" id="SM00448">
    <property type="entry name" value="REC"/>
    <property type="match status" value="1"/>
</dbReference>
<dbReference type="GO" id="GO:0000160">
    <property type="term" value="P:phosphorelay signal transduction system"/>
    <property type="evidence" value="ECO:0007669"/>
    <property type="project" value="UniProtKB-KW"/>
</dbReference>
<dbReference type="SMART" id="SM00421">
    <property type="entry name" value="HTH_LUXR"/>
    <property type="match status" value="1"/>
</dbReference>
<dbReference type="Proteomes" id="UP000062998">
    <property type="component" value="Unassembled WGS sequence"/>
</dbReference>
<feature type="modified residue" description="4-aspartylphosphate" evidence="6">
    <location>
        <position position="70"/>
    </location>
</feature>
<dbReference type="CDD" id="cd06170">
    <property type="entry name" value="LuxR_C_like"/>
    <property type="match status" value="1"/>
</dbReference>
<dbReference type="Pfam" id="PF00196">
    <property type="entry name" value="GerE"/>
    <property type="match status" value="1"/>
</dbReference>
<dbReference type="PANTHER" id="PTHR44688">
    <property type="entry name" value="DNA-BINDING TRANSCRIPTIONAL ACTIVATOR DEVR_DOSR"/>
    <property type="match status" value="1"/>
</dbReference>
<evidence type="ECO:0000256" key="5">
    <source>
        <dbReference type="ARBA" id="ARBA00023163"/>
    </source>
</evidence>
<name>A0A107E8P1_9BURK</name>
<keyword evidence="5" id="KW-0804">Transcription</keyword>
<keyword evidence="1 6" id="KW-0597">Phosphoprotein</keyword>
<dbReference type="GO" id="GO:0006355">
    <property type="term" value="P:regulation of DNA-templated transcription"/>
    <property type="evidence" value="ECO:0007669"/>
    <property type="project" value="InterPro"/>
</dbReference>
<proteinExistence type="predicted"/>
<keyword evidence="2" id="KW-0902">Two-component regulatory system</keyword>
<evidence type="ECO:0000256" key="2">
    <source>
        <dbReference type="ARBA" id="ARBA00023012"/>
    </source>
</evidence>
<evidence type="ECO:0000259" key="7">
    <source>
        <dbReference type="PROSITE" id="PS50043"/>
    </source>
</evidence>
<dbReference type="PROSITE" id="PS50110">
    <property type="entry name" value="RESPONSE_REGULATORY"/>
    <property type="match status" value="1"/>
</dbReference>
<evidence type="ECO:0000313" key="9">
    <source>
        <dbReference type="EMBL" id="KWE04495.1"/>
    </source>
</evidence>
<reference evidence="9 10" key="1">
    <citation type="submission" date="2015-11" db="EMBL/GenBank/DDBJ databases">
        <title>Expanding the genomic diversity of Burkholderia species for the development of highly accurate diagnostics.</title>
        <authorList>
            <person name="Sahl J."/>
            <person name="Keim P."/>
            <person name="Wagner D."/>
        </authorList>
    </citation>
    <scope>NUCLEOTIDE SEQUENCE [LARGE SCALE GENOMIC DNA]</scope>
    <source>
        <strain evidence="9 10">MSMB2167WGS</strain>
    </source>
</reference>
<evidence type="ECO:0000256" key="3">
    <source>
        <dbReference type="ARBA" id="ARBA00023015"/>
    </source>
</evidence>
<evidence type="ECO:0000256" key="4">
    <source>
        <dbReference type="ARBA" id="ARBA00023125"/>
    </source>
</evidence>
<dbReference type="CDD" id="cd17537">
    <property type="entry name" value="REC_FixJ"/>
    <property type="match status" value="1"/>
</dbReference>
<dbReference type="PROSITE" id="PS50043">
    <property type="entry name" value="HTH_LUXR_2"/>
    <property type="match status" value="1"/>
</dbReference>
<organism evidence="9 10">
    <name type="scientific">Burkholderia ubonensis</name>
    <dbReference type="NCBI Taxonomy" id="101571"/>
    <lineage>
        <taxon>Bacteria</taxon>
        <taxon>Pseudomonadati</taxon>
        <taxon>Pseudomonadota</taxon>
        <taxon>Betaproteobacteria</taxon>
        <taxon>Burkholderiales</taxon>
        <taxon>Burkholderiaceae</taxon>
        <taxon>Burkholderia</taxon>
        <taxon>Burkholderia cepacia complex</taxon>
    </lineage>
</organism>
<dbReference type="InterPro" id="IPR001789">
    <property type="entry name" value="Sig_transdc_resp-reg_receiver"/>
</dbReference>